<gene>
    <name evidence="4" type="ORF">SAMN05443529_11416</name>
</gene>
<evidence type="ECO:0000313" key="4">
    <source>
        <dbReference type="EMBL" id="SDH48428.1"/>
    </source>
</evidence>
<dbReference type="InterPro" id="IPR009057">
    <property type="entry name" value="Homeodomain-like_sf"/>
</dbReference>
<feature type="domain" description="HTH tetR-type" evidence="3">
    <location>
        <begin position="9"/>
        <end position="69"/>
    </location>
</feature>
<dbReference type="InterPro" id="IPR050624">
    <property type="entry name" value="HTH-type_Tx_Regulator"/>
</dbReference>
<reference evidence="5" key="1">
    <citation type="submission" date="2016-10" db="EMBL/GenBank/DDBJ databases">
        <authorList>
            <person name="Varghese N."/>
            <person name="Submissions S."/>
        </authorList>
    </citation>
    <scope>NUCLEOTIDE SEQUENCE [LARGE SCALE GENOMIC DNA]</scope>
    <source>
        <strain evidence="5">DSM 8344</strain>
    </source>
</reference>
<dbReference type="PROSITE" id="PS50977">
    <property type="entry name" value="HTH_TETR_2"/>
    <property type="match status" value="1"/>
</dbReference>
<keyword evidence="1 2" id="KW-0238">DNA-binding</keyword>
<dbReference type="SUPFAM" id="SSF46689">
    <property type="entry name" value="Homeodomain-like"/>
    <property type="match status" value="1"/>
</dbReference>
<evidence type="ECO:0000259" key="3">
    <source>
        <dbReference type="PROSITE" id="PS50977"/>
    </source>
</evidence>
<dbReference type="PANTHER" id="PTHR43479:SF11">
    <property type="entry name" value="ACREF_ENVCD OPERON REPRESSOR-RELATED"/>
    <property type="match status" value="1"/>
</dbReference>
<feature type="DNA-binding region" description="H-T-H motif" evidence="2">
    <location>
        <begin position="32"/>
        <end position="51"/>
    </location>
</feature>
<dbReference type="AlphaFoldDB" id="A0A1G8CSM5"/>
<keyword evidence="5" id="KW-1185">Reference proteome</keyword>
<dbReference type="OrthoDB" id="268339at2"/>
<dbReference type="EMBL" id="FNCP01000014">
    <property type="protein sequence ID" value="SDH48428.1"/>
    <property type="molecule type" value="Genomic_DNA"/>
</dbReference>
<dbReference type="InterPro" id="IPR036271">
    <property type="entry name" value="Tet_transcr_reg_TetR-rel_C_sf"/>
</dbReference>
<dbReference type="InterPro" id="IPR001647">
    <property type="entry name" value="HTH_TetR"/>
</dbReference>
<dbReference type="PANTHER" id="PTHR43479">
    <property type="entry name" value="ACREF/ENVCD OPERON REPRESSOR-RELATED"/>
    <property type="match status" value="1"/>
</dbReference>
<dbReference type="Proteomes" id="UP000198656">
    <property type="component" value="Unassembled WGS sequence"/>
</dbReference>
<evidence type="ECO:0000313" key="5">
    <source>
        <dbReference type="Proteomes" id="UP000198656"/>
    </source>
</evidence>
<dbReference type="RefSeq" id="WP_092333811.1">
    <property type="nucleotide sequence ID" value="NZ_FNCP01000014.1"/>
</dbReference>
<evidence type="ECO:0000256" key="1">
    <source>
        <dbReference type="ARBA" id="ARBA00023125"/>
    </source>
</evidence>
<dbReference type="GO" id="GO:0003677">
    <property type="term" value="F:DNA binding"/>
    <property type="evidence" value="ECO:0007669"/>
    <property type="project" value="UniProtKB-UniRule"/>
</dbReference>
<dbReference type="PRINTS" id="PR00455">
    <property type="entry name" value="HTHTETR"/>
</dbReference>
<accession>A0A1G8CSM5</accession>
<dbReference type="Gene3D" id="1.10.357.10">
    <property type="entry name" value="Tetracycline Repressor, domain 2"/>
    <property type="match status" value="1"/>
</dbReference>
<protein>
    <submittedName>
        <fullName evidence="4">Transcriptional regulator, TetR family</fullName>
    </submittedName>
</protein>
<proteinExistence type="predicted"/>
<dbReference type="SUPFAM" id="SSF48498">
    <property type="entry name" value="Tetracyclin repressor-like, C-terminal domain"/>
    <property type="match status" value="1"/>
</dbReference>
<sequence length="189" mass="21737">MDRRQRKKLQVQKSIVDVAIKLFIEKGVEETTVAEIMEGADFGIGTFYNYFQSKEDILKYALAQKISEVKRSLEELNQSSANPPQKISQLLLILGKIFEENQQLFKLYRNQSLSPIQPPHGPEFKDFLVNVIQEGQENGEFRVTIPIEMVTEMFMGLIQSAITSSSQIPFQENLEYKLDLFLEGLTEKK</sequence>
<organism evidence="4 5">
    <name type="scientific">Desulfosporosinus hippei DSM 8344</name>
    <dbReference type="NCBI Taxonomy" id="1121419"/>
    <lineage>
        <taxon>Bacteria</taxon>
        <taxon>Bacillati</taxon>
        <taxon>Bacillota</taxon>
        <taxon>Clostridia</taxon>
        <taxon>Eubacteriales</taxon>
        <taxon>Desulfitobacteriaceae</taxon>
        <taxon>Desulfosporosinus</taxon>
    </lineage>
</organism>
<dbReference type="STRING" id="1121419.SAMN05443529_11416"/>
<name>A0A1G8CSM5_9FIRM</name>
<evidence type="ECO:0000256" key="2">
    <source>
        <dbReference type="PROSITE-ProRule" id="PRU00335"/>
    </source>
</evidence>
<dbReference type="Pfam" id="PF00440">
    <property type="entry name" value="TetR_N"/>
    <property type="match status" value="1"/>
</dbReference>